<dbReference type="AlphaFoldDB" id="A0A239U882"/>
<dbReference type="PANTHER" id="PTHR36111">
    <property type="entry name" value="INNER MEMBRANE PROTEIN-RELATED"/>
    <property type="match status" value="1"/>
</dbReference>
<dbReference type="InterPro" id="IPR007563">
    <property type="entry name" value="DUF554"/>
</dbReference>
<dbReference type="eggNOG" id="COG1811">
    <property type="taxonomic scope" value="Bacteria"/>
</dbReference>
<evidence type="ECO:0000256" key="1">
    <source>
        <dbReference type="SAM" id="Phobius"/>
    </source>
</evidence>
<feature type="transmembrane region" description="Helical" evidence="1">
    <location>
        <begin position="152"/>
        <end position="174"/>
    </location>
</feature>
<sequence length="240" mass="25548">MIGLGTIANTAAVLIGGAIGLFLKKGIKKSLQDSLLQAMGIAVLFIGIGGTLSQMLVFKDGHLETTGTMLMIFSLLIGTLIGEIINIEAKLERLGEFARKVFHANEQSKFVDAFVTVTLVICIGAMAIIGALQDGLSGDYSLLLTKAVLDGVICMVFASTMGIGVLLAALPLFIYQGLITLCASFIAPYLTQALINDICYIGNILITVIGINLTFDNIIHIRVGNMLLALLVPVVYHIFM</sequence>
<protein>
    <submittedName>
        <fullName evidence="2">Protein of uncharacterized function (DUF554)</fullName>
    </submittedName>
</protein>
<feature type="transmembrane region" description="Helical" evidence="1">
    <location>
        <begin position="35"/>
        <end position="57"/>
    </location>
</feature>
<dbReference type="EMBL" id="LT906446">
    <property type="protein sequence ID" value="SNV05294.1"/>
    <property type="molecule type" value="Genomic_DNA"/>
</dbReference>
<organism evidence="2 3">
    <name type="scientific">Megamonas hypermegale</name>
    <dbReference type="NCBI Taxonomy" id="158847"/>
    <lineage>
        <taxon>Bacteria</taxon>
        <taxon>Bacillati</taxon>
        <taxon>Bacillota</taxon>
        <taxon>Negativicutes</taxon>
        <taxon>Selenomonadales</taxon>
        <taxon>Selenomonadaceae</taxon>
        <taxon>Megamonas</taxon>
    </lineage>
</organism>
<dbReference type="GeneID" id="78508112"/>
<feature type="transmembrane region" description="Helical" evidence="1">
    <location>
        <begin position="6"/>
        <end position="23"/>
    </location>
</feature>
<dbReference type="Proteomes" id="UP000215383">
    <property type="component" value="Chromosome 1"/>
</dbReference>
<gene>
    <name evidence="2" type="ORF">SAMEA4364220_02132</name>
</gene>
<dbReference type="RefSeq" id="WP_027890323.1">
    <property type="nucleotide sequence ID" value="NZ_LT906446.1"/>
</dbReference>
<reference evidence="2 3" key="1">
    <citation type="submission" date="2017-06" db="EMBL/GenBank/DDBJ databases">
        <authorList>
            <consortium name="Pathogen Informatics"/>
        </authorList>
    </citation>
    <scope>NUCLEOTIDE SEQUENCE [LARGE SCALE GENOMIC DNA]</scope>
    <source>
        <strain evidence="2 3">NCTC10570</strain>
    </source>
</reference>
<keyword evidence="3" id="KW-1185">Reference proteome</keyword>
<feature type="transmembrane region" description="Helical" evidence="1">
    <location>
        <begin position="69"/>
        <end position="89"/>
    </location>
</feature>
<accession>A0A239U882</accession>
<dbReference type="Pfam" id="PF04474">
    <property type="entry name" value="DUF554"/>
    <property type="match status" value="1"/>
</dbReference>
<keyword evidence="1" id="KW-0812">Transmembrane</keyword>
<dbReference type="PANTHER" id="PTHR36111:SF2">
    <property type="entry name" value="INNER MEMBRANE PROTEIN"/>
    <property type="match status" value="1"/>
</dbReference>
<evidence type="ECO:0000313" key="3">
    <source>
        <dbReference type="Proteomes" id="UP000215383"/>
    </source>
</evidence>
<proteinExistence type="predicted"/>
<keyword evidence="1" id="KW-0472">Membrane</keyword>
<feature type="transmembrane region" description="Helical" evidence="1">
    <location>
        <begin position="110"/>
        <end position="132"/>
    </location>
</feature>
<keyword evidence="1" id="KW-1133">Transmembrane helix</keyword>
<feature type="transmembrane region" description="Helical" evidence="1">
    <location>
        <begin position="194"/>
        <end position="213"/>
    </location>
</feature>
<feature type="transmembrane region" description="Helical" evidence="1">
    <location>
        <begin position="219"/>
        <end position="239"/>
    </location>
</feature>
<name>A0A239U882_9FIRM</name>
<evidence type="ECO:0000313" key="2">
    <source>
        <dbReference type="EMBL" id="SNV05294.1"/>
    </source>
</evidence>